<dbReference type="Proteomes" id="UP000652761">
    <property type="component" value="Unassembled WGS sequence"/>
</dbReference>
<proteinExistence type="predicted"/>
<organism evidence="1 2">
    <name type="scientific">Colocasia esculenta</name>
    <name type="common">Wild taro</name>
    <name type="synonym">Arum esculentum</name>
    <dbReference type="NCBI Taxonomy" id="4460"/>
    <lineage>
        <taxon>Eukaryota</taxon>
        <taxon>Viridiplantae</taxon>
        <taxon>Streptophyta</taxon>
        <taxon>Embryophyta</taxon>
        <taxon>Tracheophyta</taxon>
        <taxon>Spermatophyta</taxon>
        <taxon>Magnoliopsida</taxon>
        <taxon>Liliopsida</taxon>
        <taxon>Araceae</taxon>
        <taxon>Aroideae</taxon>
        <taxon>Colocasieae</taxon>
        <taxon>Colocasia</taxon>
    </lineage>
</organism>
<reference evidence="1" key="1">
    <citation type="submission" date="2017-07" db="EMBL/GenBank/DDBJ databases">
        <title>Taro Niue Genome Assembly and Annotation.</title>
        <authorList>
            <person name="Atibalentja N."/>
            <person name="Keating K."/>
            <person name="Fields C.J."/>
        </authorList>
    </citation>
    <scope>NUCLEOTIDE SEQUENCE</scope>
    <source>
        <strain evidence="1">Niue_2</strain>
        <tissue evidence="1">Leaf</tissue>
    </source>
</reference>
<dbReference type="EMBL" id="NMUH01000886">
    <property type="protein sequence ID" value="MQL86229.1"/>
    <property type="molecule type" value="Genomic_DNA"/>
</dbReference>
<sequence length="95" mass="9879">MSGSASYCDRGYVAFLNATYPMSPSGLMDCDRGGLATGGMSPSGFQCDTRCVAFSGSGLKARAPELFPLSRIFPFPLFPSRPLGVPAVLGVPPPC</sequence>
<comment type="caution">
    <text evidence="1">The sequence shown here is derived from an EMBL/GenBank/DDBJ whole genome shotgun (WGS) entry which is preliminary data.</text>
</comment>
<evidence type="ECO:0000313" key="2">
    <source>
        <dbReference type="Proteomes" id="UP000652761"/>
    </source>
</evidence>
<protein>
    <submittedName>
        <fullName evidence="1">Uncharacterized protein</fullName>
    </submittedName>
</protein>
<accession>A0A843V3E8</accession>
<name>A0A843V3E8_COLES</name>
<dbReference type="AlphaFoldDB" id="A0A843V3E8"/>
<evidence type="ECO:0000313" key="1">
    <source>
        <dbReference type="EMBL" id="MQL86229.1"/>
    </source>
</evidence>
<gene>
    <name evidence="1" type="ORF">Taro_018771</name>
</gene>
<keyword evidence="2" id="KW-1185">Reference proteome</keyword>